<name>A0AAE0LAZ2_9CHLO</name>
<organism evidence="2 3">
    <name type="scientific">Cymbomonas tetramitiformis</name>
    <dbReference type="NCBI Taxonomy" id="36881"/>
    <lineage>
        <taxon>Eukaryota</taxon>
        <taxon>Viridiplantae</taxon>
        <taxon>Chlorophyta</taxon>
        <taxon>Pyramimonadophyceae</taxon>
        <taxon>Pyramimonadales</taxon>
        <taxon>Pyramimonadaceae</taxon>
        <taxon>Cymbomonas</taxon>
    </lineage>
</organism>
<feature type="region of interest" description="Disordered" evidence="1">
    <location>
        <begin position="53"/>
        <end position="105"/>
    </location>
</feature>
<accession>A0AAE0LAZ2</accession>
<evidence type="ECO:0000313" key="2">
    <source>
        <dbReference type="EMBL" id="KAK3278538.1"/>
    </source>
</evidence>
<dbReference type="EMBL" id="LGRX02005386">
    <property type="protein sequence ID" value="KAK3278538.1"/>
    <property type="molecule type" value="Genomic_DNA"/>
</dbReference>
<keyword evidence="3" id="KW-1185">Reference proteome</keyword>
<protein>
    <submittedName>
        <fullName evidence="2">Uncharacterized protein</fullName>
    </submittedName>
</protein>
<evidence type="ECO:0000256" key="1">
    <source>
        <dbReference type="SAM" id="MobiDB-lite"/>
    </source>
</evidence>
<gene>
    <name evidence="2" type="ORF">CYMTET_13531</name>
</gene>
<comment type="caution">
    <text evidence="2">The sequence shown here is derived from an EMBL/GenBank/DDBJ whole genome shotgun (WGS) entry which is preliminary data.</text>
</comment>
<reference evidence="2 3" key="1">
    <citation type="journal article" date="2015" name="Genome Biol. Evol.">
        <title>Comparative Genomics of a Bacterivorous Green Alga Reveals Evolutionary Causalities and Consequences of Phago-Mixotrophic Mode of Nutrition.</title>
        <authorList>
            <person name="Burns J.A."/>
            <person name="Paasch A."/>
            <person name="Narechania A."/>
            <person name="Kim E."/>
        </authorList>
    </citation>
    <scope>NUCLEOTIDE SEQUENCE [LARGE SCALE GENOMIC DNA]</scope>
    <source>
        <strain evidence="2 3">PLY_AMNH</strain>
    </source>
</reference>
<dbReference type="AlphaFoldDB" id="A0AAE0LAZ2"/>
<evidence type="ECO:0000313" key="3">
    <source>
        <dbReference type="Proteomes" id="UP001190700"/>
    </source>
</evidence>
<proteinExistence type="predicted"/>
<dbReference type="Proteomes" id="UP001190700">
    <property type="component" value="Unassembled WGS sequence"/>
</dbReference>
<sequence>MNTTFSEPLQMTPCKCLFGYSPRLEDEAAGMCLGAAQTKATEFMREELVAATADRRPREEAAVGSAEGARDEAAAGLAEGAREEAASGSAEGAREEAAARSAEPATVTWTGSLKDEAYTVFVQREASTDQSDSGYAQADTCCCKICANDINTVKIAKVCHQGAQR</sequence>